<accession>A0A499ULK7</accession>
<proteinExistence type="predicted"/>
<dbReference type="Proteomes" id="UP000463951">
    <property type="component" value="Chromosome"/>
</dbReference>
<name>A0A499ULK7_9ACTN</name>
<evidence type="ECO:0000313" key="1">
    <source>
        <dbReference type="EMBL" id="BBJ37991.1"/>
    </source>
</evidence>
<gene>
    <name evidence="1" type="ORF">SSPO_007090</name>
</gene>
<sequence>MASGSVIFARVSFPPWNRNALVVYSADLRDFFRDFNRGYRARWAKKWVNAVWRWRRACCSGTEETSFR</sequence>
<reference evidence="1 2" key="1">
    <citation type="journal article" date="2020" name="Int. J. Syst. Evol. Microbiol.">
        <title>Reclassification of Streptomyces castelarensis and Streptomyces sporoclivatus as later heterotypic synonyms of Streptomyces antimycoticus.</title>
        <authorList>
            <person name="Komaki H."/>
            <person name="Tamura T."/>
        </authorList>
    </citation>
    <scope>NUCLEOTIDE SEQUENCE [LARGE SCALE GENOMIC DNA]</scope>
    <source>
        <strain evidence="1 2">NBRC 100767</strain>
    </source>
</reference>
<evidence type="ECO:0000313" key="2">
    <source>
        <dbReference type="Proteomes" id="UP000463951"/>
    </source>
</evidence>
<dbReference type="EMBL" id="AP019620">
    <property type="protein sequence ID" value="BBJ37991.1"/>
    <property type="molecule type" value="Genomic_DNA"/>
</dbReference>
<protein>
    <submittedName>
        <fullName evidence="1">Uncharacterized protein</fullName>
    </submittedName>
</protein>
<organism evidence="1 2">
    <name type="scientific">Streptomyces antimycoticus</name>
    <dbReference type="NCBI Taxonomy" id="68175"/>
    <lineage>
        <taxon>Bacteria</taxon>
        <taxon>Bacillati</taxon>
        <taxon>Actinomycetota</taxon>
        <taxon>Actinomycetes</taxon>
        <taxon>Kitasatosporales</taxon>
        <taxon>Streptomycetaceae</taxon>
        <taxon>Streptomyces</taxon>
        <taxon>Streptomyces violaceusniger group</taxon>
    </lineage>
</organism>
<dbReference type="AlphaFoldDB" id="A0A499ULK7"/>